<dbReference type="Gene3D" id="1.10.357.10">
    <property type="entry name" value="Tetracycline Repressor, domain 2"/>
    <property type="match status" value="1"/>
</dbReference>
<dbReference type="InterPro" id="IPR009057">
    <property type="entry name" value="Homeodomain-like_sf"/>
</dbReference>
<dbReference type="Proteomes" id="UP001057498">
    <property type="component" value="Chromosome"/>
</dbReference>
<dbReference type="PROSITE" id="PS50977">
    <property type="entry name" value="HTH_TETR_2"/>
    <property type="match status" value="1"/>
</dbReference>
<dbReference type="InterPro" id="IPR050109">
    <property type="entry name" value="HTH-type_TetR-like_transc_reg"/>
</dbReference>
<evidence type="ECO:0000259" key="4">
    <source>
        <dbReference type="PROSITE" id="PS50977"/>
    </source>
</evidence>
<accession>A0ABN6PK47</accession>
<feature type="DNA-binding region" description="H-T-H motif" evidence="2">
    <location>
        <begin position="48"/>
        <end position="67"/>
    </location>
</feature>
<dbReference type="EMBL" id="AP025730">
    <property type="protein sequence ID" value="BDI05514.1"/>
    <property type="molecule type" value="Genomic_DNA"/>
</dbReference>
<dbReference type="Pfam" id="PF13972">
    <property type="entry name" value="TetR"/>
    <property type="match status" value="1"/>
</dbReference>
<feature type="compositionally biased region" description="Basic residues" evidence="3">
    <location>
        <begin position="12"/>
        <end position="27"/>
    </location>
</feature>
<dbReference type="Pfam" id="PF00440">
    <property type="entry name" value="TetR_N"/>
    <property type="match status" value="1"/>
</dbReference>
<organism evidence="5 6">
    <name type="scientific">Sphaerotilus microaerophilus</name>
    <dbReference type="NCBI Taxonomy" id="2914710"/>
    <lineage>
        <taxon>Bacteria</taxon>
        <taxon>Pseudomonadati</taxon>
        <taxon>Pseudomonadota</taxon>
        <taxon>Betaproteobacteria</taxon>
        <taxon>Burkholderiales</taxon>
        <taxon>Sphaerotilaceae</taxon>
        <taxon>Sphaerotilus</taxon>
    </lineage>
</organism>
<evidence type="ECO:0000313" key="5">
    <source>
        <dbReference type="EMBL" id="BDI05514.1"/>
    </source>
</evidence>
<evidence type="ECO:0000256" key="2">
    <source>
        <dbReference type="PROSITE-ProRule" id="PRU00335"/>
    </source>
</evidence>
<dbReference type="InterPro" id="IPR025722">
    <property type="entry name" value="TetR"/>
</dbReference>
<name>A0ABN6PK47_9BURK</name>
<dbReference type="SUPFAM" id="SSF46689">
    <property type="entry name" value="Homeodomain-like"/>
    <property type="match status" value="1"/>
</dbReference>
<evidence type="ECO:0000256" key="1">
    <source>
        <dbReference type="ARBA" id="ARBA00023125"/>
    </source>
</evidence>
<feature type="domain" description="HTH tetR-type" evidence="4">
    <location>
        <begin position="25"/>
        <end position="85"/>
    </location>
</feature>
<sequence>MSPADRPAPQRSSKRSPRHEPKPRRRTRERILETSLQLFNVFGEPNVTTQLIADELEISPGNLYYHFRSKDDIIESLFADFERQIEATLAAPESRVPDVEDIWLFLHLVFEGIWNYRFLYRDLNELLSRNRLLETHFQRIVAHKVKTAKLICEGLVGTGDMDATPAQLHSLANNMALVATYWLSFEFIREPRKAIDSDALARGAFHVMSLAAPFLQGRSRALFERLARGYLDA</sequence>
<gene>
    <name evidence="5" type="ORF">CATMQ487_24840</name>
</gene>
<dbReference type="InterPro" id="IPR001647">
    <property type="entry name" value="HTH_TetR"/>
</dbReference>
<reference evidence="5" key="1">
    <citation type="submission" date="2022-04" db="EMBL/GenBank/DDBJ databases">
        <title>Whole genome sequence of Sphaerotilus sp. FB-5.</title>
        <authorList>
            <person name="Takeda M."/>
            <person name="Narihara S."/>
            <person name="Akimoto M."/>
            <person name="Akimoto R."/>
            <person name="Nishiyashiki S."/>
            <person name="Murakami T."/>
        </authorList>
    </citation>
    <scope>NUCLEOTIDE SEQUENCE</scope>
    <source>
        <strain evidence="5">FB-5</strain>
    </source>
</reference>
<dbReference type="RefSeq" id="WP_251973538.1">
    <property type="nucleotide sequence ID" value="NZ_AP025730.1"/>
</dbReference>
<feature type="region of interest" description="Disordered" evidence="3">
    <location>
        <begin position="1"/>
        <end position="27"/>
    </location>
</feature>
<proteinExistence type="predicted"/>
<dbReference type="PANTHER" id="PTHR30055:SF223">
    <property type="entry name" value="HTH-TYPE TRANSCRIPTIONAL REGULATOR UIDR"/>
    <property type="match status" value="1"/>
</dbReference>
<evidence type="ECO:0000256" key="3">
    <source>
        <dbReference type="SAM" id="MobiDB-lite"/>
    </source>
</evidence>
<keyword evidence="6" id="KW-1185">Reference proteome</keyword>
<protein>
    <submittedName>
        <fullName evidence="5">TetR family transcriptional regulator</fullName>
    </submittedName>
</protein>
<evidence type="ECO:0000313" key="6">
    <source>
        <dbReference type="Proteomes" id="UP001057498"/>
    </source>
</evidence>
<dbReference type="PRINTS" id="PR00455">
    <property type="entry name" value="HTHTETR"/>
</dbReference>
<keyword evidence="1 2" id="KW-0238">DNA-binding</keyword>
<dbReference type="PANTHER" id="PTHR30055">
    <property type="entry name" value="HTH-TYPE TRANSCRIPTIONAL REGULATOR RUTR"/>
    <property type="match status" value="1"/>
</dbReference>